<dbReference type="RefSeq" id="WP_256612849.1">
    <property type="nucleotide sequence ID" value="NZ_JANIBM010000060.1"/>
</dbReference>
<proteinExistence type="predicted"/>
<feature type="transmembrane region" description="Helical" evidence="5">
    <location>
        <begin position="392"/>
        <end position="408"/>
    </location>
</feature>
<dbReference type="PANTHER" id="PTHR37422">
    <property type="entry name" value="TEICHURONIC ACID BIOSYNTHESIS PROTEIN TUAE"/>
    <property type="match status" value="1"/>
</dbReference>
<dbReference type="Proteomes" id="UP001524569">
    <property type="component" value="Unassembled WGS sequence"/>
</dbReference>
<feature type="transmembrane region" description="Helical" evidence="5">
    <location>
        <begin position="229"/>
        <end position="248"/>
    </location>
</feature>
<feature type="transmembrane region" description="Helical" evidence="5">
    <location>
        <begin position="368"/>
        <end position="385"/>
    </location>
</feature>
<evidence type="ECO:0000256" key="1">
    <source>
        <dbReference type="ARBA" id="ARBA00004141"/>
    </source>
</evidence>
<evidence type="ECO:0000256" key="2">
    <source>
        <dbReference type="ARBA" id="ARBA00022692"/>
    </source>
</evidence>
<evidence type="ECO:0000256" key="5">
    <source>
        <dbReference type="SAM" id="Phobius"/>
    </source>
</evidence>
<feature type="transmembrane region" description="Helical" evidence="5">
    <location>
        <begin position="69"/>
        <end position="90"/>
    </location>
</feature>
<sequence length="597" mass="64751">MSKPKSLPFQPALILLAALPVLPLFAPWQLFPITSFHQEWLAIAAGLLACLCALPLLRRSTILELPAIAWLPLALAGFILLQTLLLPQIVAQHAGFAVGYLLWAALLMALVGLLQQTIGRQRLAHWLAGGLLAAAVWATGREMAARLWAETGLWGGTGQPNHYGDLLALGGISLLYLRNAVPLRTGAFAAAGLWLALGLSLCPSRSVWLYWPALAAIAWRYRPNLLSPLAYGLAGYLLFQAIWSLDLLPGPDTTAAHRIVAESGGTSARWHIWAVAWDLFLQRPLLGHGFGEFDWAYYQAGRFAAEQATRIEHAHNIVMHLLVELGLLPVLLLAGSVMVWLHGLLAANGNSTAPDTANLDSDAPSDGMQAWMLMLAAVLAIHSLVEYPLWHAHFLGIAAWLLAVGERRHWRIPLSKPGSALAGAAVSLALAVAIVHEWQYTRMELALMTALARQDLDSEQRLIDVCQQIPDTAPLLLPYVPVVFTLTGHPENPAMREQLAVLSGAAVRFTPTQSLVYRLALLQALNDDKANARQTIDKALAAFPGGAIDFAEELLRVQAYAGARIDVLMARLLPVVNPQLQANLPAGVKAKIKQAMH</sequence>
<comment type="caution">
    <text evidence="8">The sequence shown here is derived from an EMBL/GenBank/DDBJ whole genome shotgun (WGS) entry which is preliminary data.</text>
</comment>
<feature type="transmembrane region" description="Helical" evidence="5">
    <location>
        <begin position="96"/>
        <end position="114"/>
    </location>
</feature>
<dbReference type="PANTHER" id="PTHR37422:SF23">
    <property type="entry name" value="TEICHURONIC ACID BIOSYNTHESIS PROTEIN TUAE"/>
    <property type="match status" value="1"/>
</dbReference>
<evidence type="ECO:0000313" key="8">
    <source>
        <dbReference type="EMBL" id="MCQ8183629.1"/>
    </source>
</evidence>
<feature type="transmembrane region" description="Helical" evidence="5">
    <location>
        <begin position="420"/>
        <end position="438"/>
    </location>
</feature>
<dbReference type="Pfam" id="PF11846">
    <property type="entry name" value="Wzy_C_2"/>
    <property type="match status" value="1"/>
</dbReference>
<accession>A0ABT1UN35</accession>
<feature type="transmembrane region" description="Helical" evidence="5">
    <location>
        <begin position="40"/>
        <end position="57"/>
    </location>
</feature>
<evidence type="ECO:0000259" key="7">
    <source>
        <dbReference type="Pfam" id="PF11846"/>
    </source>
</evidence>
<keyword evidence="3 5" id="KW-1133">Transmembrane helix</keyword>
<feature type="transmembrane region" description="Helical" evidence="5">
    <location>
        <begin position="317"/>
        <end position="341"/>
    </location>
</feature>
<evidence type="ECO:0000256" key="3">
    <source>
        <dbReference type="ARBA" id="ARBA00022989"/>
    </source>
</evidence>
<evidence type="ECO:0000256" key="4">
    <source>
        <dbReference type="ARBA" id="ARBA00023136"/>
    </source>
</evidence>
<dbReference type="InterPro" id="IPR021797">
    <property type="entry name" value="Wzy_C_2"/>
</dbReference>
<evidence type="ECO:0000259" key="6">
    <source>
        <dbReference type="Pfam" id="PF04932"/>
    </source>
</evidence>
<dbReference type="Pfam" id="PF04932">
    <property type="entry name" value="Wzy_C"/>
    <property type="match status" value="1"/>
</dbReference>
<keyword evidence="4 5" id="KW-0472">Membrane</keyword>
<feature type="transmembrane region" description="Helical" evidence="5">
    <location>
        <begin position="189"/>
        <end position="209"/>
    </location>
</feature>
<feature type="transmembrane region" description="Helical" evidence="5">
    <location>
        <begin position="12"/>
        <end position="28"/>
    </location>
</feature>
<keyword evidence="2 5" id="KW-0812">Transmembrane</keyword>
<dbReference type="InterPro" id="IPR051533">
    <property type="entry name" value="WaaL-like"/>
</dbReference>
<evidence type="ECO:0000313" key="9">
    <source>
        <dbReference type="Proteomes" id="UP001524569"/>
    </source>
</evidence>
<gene>
    <name evidence="8" type="ORF">NP603_21155</name>
</gene>
<protein>
    <submittedName>
        <fullName evidence="8">Wzy polymerase domain-containing protein</fullName>
    </submittedName>
</protein>
<organism evidence="8 9">
    <name type="scientific">Methylomonas aurea</name>
    <dbReference type="NCBI Taxonomy" id="2952224"/>
    <lineage>
        <taxon>Bacteria</taxon>
        <taxon>Pseudomonadati</taxon>
        <taxon>Pseudomonadota</taxon>
        <taxon>Gammaproteobacteria</taxon>
        <taxon>Methylococcales</taxon>
        <taxon>Methylococcaceae</taxon>
        <taxon>Methylomonas</taxon>
    </lineage>
</organism>
<comment type="subcellular location">
    <subcellularLocation>
        <location evidence="1">Membrane</location>
        <topology evidence="1">Multi-pass membrane protein</topology>
    </subcellularLocation>
</comment>
<feature type="domain" description="Virulence factor membrane-bound polymerase C-terminal" evidence="7">
    <location>
        <begin position="371"/>
        <end position="547"/>
    </location>
</feature>
<dbReference type="InterPro" id="IPR007016">
    <property type="entry name" value="O-antigen_ligase-rel_domated"/>
</dbReference>
<reference evidence="8 9" key="1">
    <citation type="submission" date="2022-07" db="EMBL/GenBank/DDBJ databases">
        <title>Methylomonas rivi sp. nov., Methylomonas rosea sp. nov., Methylomonas aureus sp. nov. and Methylomonas subterranea sp. nov., four novel methanotrophs isolated from a freshwater creek and the deep terrestrial subsurface.</title>
        <authorList>
            <person name="Abin C."/>
            <person name="Sankaranarayanan K."/>
            <person name="Garner C."/>
            <person name="Sindelar R."/>
            <person name="Kotary K."/>
            <person name="Garner R."/>
            <person name="Barclay S."/>
            <person name="Lawson P."/>
            <person name="Krumholz L."/>
        </authorList>
    </citation>
    <scope>NUCLEOTIDE SEQUENCE [LARGE SCALE GENOMIC DNA]</scope>
    <source>
        <strain evidence="8 9">SURF-1</strain>
    </source>
</reference>
<dbReference type="EMBL" id="JANIBM010000060">
    <property type="protein sequence ID" value="MCQ8183629.1"/>
    <property type="molecule type" value="Genomic_DNA"/>
</dbReference>
<feature type="transmembrane region" description="Helical" evidence="5">
    <location>
        <begin position="123"/>
        <end position="140"/>
    </location>
</feature>
<feature type="domain" description="O-antigen ligase-related" evidence="6">
    <location>
        <begin position="192"/>
        <end position="332"/>
    </location>
</feature>
<name>A0ABT1UN35_9GAMM</name>
<keyword evidence="9" id="KW-1185">Reference proteome</keyword>